<comment type="catalytic activity">
    <reaction evidence="17">
        <text>a 5'-end triphospho-adenylyl-adenylyl-cytidylyl-adenosine in mRNA + GDP + H(+) = a 5'-end (5'-triphosphoguanosine)-adenylyl-adenylyl-cytidylyl-adenosine in mRNA + diphosphate</text>
        <dbReference type="Rhea" id="RHEA:65436"/>
        <dbReference type="Rhea" id="RHEA-COMP:16797"/>
        <dbReference type="Rhea" id="RHEA-COMP:16799"/>
        <dbReference type="ChEBI" id="CHEBI:15378"/>
        <dbReference type="ChEBI" id="CHEBI:33019"/>
        <dbReference type="ChEBI" id="CHEBI:58189"/>
        <dbReference type="ChEBI" id="CHEBI:156484"/>
        <dbReference type="ChEBI" id="CHEBI:156503"/>
        <dbReference type="EC" id="2.7.7.88"/>
    </reaction>
</comment>
<evidence type="ECO:0000256" key="10">
    <source>
        <dbReference type="ARBA" id="ARBA00022801"/>
    </source>
</evidence>
<dbReference type="InterPro" id="IPR026890">
    <property type="entry name" value="Mononeg_mRNAcap"/>
</dbReference>
<keyword evidence="16" id="KW-0511">Multifunctional enzyme</keyword>
<evidence type="ECO:0000259" key="24">
    <source>
        <dbReference type="PROSITE" id="PS51590"/>
    </source>
</evidence>
<evidence type="ECO:0000256" key="17">
    <source>
        <dbReference type="ARBA" id="ARBA00024494"/>
    </source>
</evidence>
<evidence type="ECO:0000256" key="9">
    <source>
        <dbReference type="ARBA" id="ARBA00022741"/>
    </source>
</evidence>
<evidence type="ECO:0000256" key="11">
    <source>
        <dbReference type="ARBA" id="ARBA00022840"/>
    </source>
</evidence>
<evidence type="ECO:0000256" key="8">
    <source>
        <dbReference type="ARBA" id="ARBA00022695"/>
    </source>
</evidence>
<keyword evidence="9 22" id="KW-0547">Nucleotide-binding</keyword>
<evidence type="ECO:0000259" key="23">
    <source>
        <dbReference type="PROSITE" id="PS50526"/>
    </source>
</evidence>
<keyword evidence="6 22" id="KW-0808">Transferase</keyword>
<dbReference type="NCBIfam" id="TIGR04198">
    <property type="entry name" value="paramyx_RNAcap"/>
    <property type="match status" value="1"/>
</dbReference>
<evidence type="ECO:0000256" key="21">
    <source>
        <dbReference type="ARBA" id="ARBA00048548"/>
    </source>
</evidence>
<keyword evidence="4 22" id="KW-0489">Methyltransferase</keyword>
<evidence type="ECO:0000256" key="18">
    <source>
        <dbReference type="ARBA" id="ARBA00024499"/>
    </source>
</evidence>
<dbReference type="EC" id="2.7.7.88" evidence="22"/>
<keyword evidence="10" id="KW-0378">Hydrolase</keyword>
<evidence type="ECO:0000256" key="1">
    <source>
        <dbReference type="ARBA" id="ARBA00003132"/>
    </source>
</evidence>
<evidence type="ECO:0000313" key="26">
    <source>
        <dbReference type="Proteomes" id="UP000115720"/>
    </source>
</evidence>
<evidence type="ECO:0000256" key="2">
    <source>
        <dbReference type="ARBA" id="ARBA00007934"/>
    </source>
</evidence>
<dbReference type="Pfam" id="PF21080">
    <property type="entry name" value="Methyltrans_Mon_1st"/>
    <property type="match status" value="1"/>
</dbReference>
<evidence type="ECO:0000256" key="3">
    <source>
        <dbReference type="ARBA" id="ARBA00022484"/>
    </source>
</evidence>
<keyword evidence="3 22" id="KW-0696">RNA-directed RNA polymerase</keyword>
<dbReference type="EC" id="2.7.7.48" evidence="22"/>
<dbReference type="InterPro" id="IPR039736">
    <property type="entry name" value="L_poly_C"/>
</dbReference>
<keyword evidence="13 22" id="KW-0693">Viral RNA replication</keyword>
<dbReference type="GO" id="GO:0003924">
    <property type="term" value="F:GTPase activity"/>
    <property type="evidence" value="ECO:0007669"/>
    <property type="project" value="RHEA"/>
</dbReference>
<evidence type="ECO:0000256" key="4">
    <source>
        <dbReference type="ARBA" id="ARBA00022603"/>
    </source>
</evidence>
<dbReference type="GO" id="GO:0004482">
    <property type="term" value="F:mRNA 5'-cap (guanine-N7-)-methyltransferase activity"/>
    <property type="evidence" value="ECO:0007669"/>
    <property type="project" value="InterPro"/>
</dbReference>
<feature type="domain" description="Mononegavirus-type SAM-dependent 2'-O-MTase" evidence="24">
    <location>
        <begin position="1650"/>
        <end position="1846"/>
    </location>
</feature>
<comment type="catalytic activity">
    <reaction evidence="21 22">
        <text>GTP + H2O = GDP + phosphate + H(+)</text>
        <dbReference type="Rhea" id="RHEA:19669"/>
        <dbReference type="ChEBI" id="CHEBI:15377"/>
        <dbReference type="ChEBI" id="CHEBI:15378"/>
        <dbReference type="ChEBI" id="CHEBI:37565"/>
        <dbReference type="ChEBI" id="CHEBI:43474"/>
        <dbReference type="ChEBI" id="CHEBI:58189"/>
    </reaction>
</comment>
<sequence length="2100" mass="240371">MDSIELDDCAYENDFDESAGFDESWIGGEESGSETFYLNNKDYNLNSPIILDGYQDLIKLSLNLPTETTTGRGELEIQQITGIRRRYVPSKEVRSPNDLFKETYRKIVIPSIKSDRRPWTKLLNHVCEISEETKKICEAYLEKDLPIYKDKMLASINEDILQLGEKFWIFHKLVLALNHSTEDEFSVLAPKLMMLKVPIYNNTVKISYIKESEYGSIYVFENYIYLVDLDLILPRNLVLMLKDIFISRFQNLLSMILDTENLFDKRDLLAMSTLYKTGDNIIASVGNKGFDILKLIEPICSLQFYELSRLRRPLIPEFPSYREHINKTIEELTLIHPGIKSLFFQIESVAKVDLLLIIYGSFRHWGHPYIEYEEGLEALHKQVTMEKEINTQYAESLASDLAFKVLKKTFFEKKKWAVDLTLLNKKDKLYDHISKNTWPTYSQIQSYGDNWHKLPLIQCFDIPDLIDPSIIYSDKAHSLQRQEIIDHLQSNRKGVIPTKRVLTTMLETPATDWKEFFQMVNDNGLPEESLIIGLKAKEREMKRIGRFFSLMSWQLREYFVSTEYLIKEHFVPLFKGLTMADGLMKVTKKMLESSLGQGNEDYNTISIANHIDYEKWNNHQRYESNHPVFKVMGQFLGYPNLISRTHEFFQKSWIYYAGRADKIWTDGRSLRNVGSGRYTWNGQAGGLEGLRQKGWSILNYLVIEREAKLRNTMVKVLAQGDNQTITTTYKIRPTRTQDELLSAINDICKNNQAILDAIILGTTKLGLIINKNETVQAADYMNYGKVPIYWGVIRGLNGKRWSRANFVTNDQLPSLANVLSSVSTNALTVSHFSRTPTTSIFIYNFIGTIGLEILNYHNPAIRNSPCKVLRDGHLIQTPEFRAIALFLDPSLGGISGTNLNRFLIRMFPDPVTESLTFWKKVYHNCTLEWIKNLSCACGYPDIKDLETTDLDKLIEDPTGLNIKHGINVTNIIKEEIKKQLIYNADRINNEIMRQCAIYLSNEEEQILSWIRSINPLFPRFVSELYSATFLGTVKSMLGLFVNSRTIRNTYRRKYRSDLDKLIVKSEIIALSSIVLITKRSKTGSSHMWSCSSSHADLLRNNSWGVNIVGMTVPHPCEFLSKPIDKRFCGLDLASGLGKDYITVLYPRGLPKLPCKGPYVPYLGSNTSEGTSILTPWERETNIPLIKRATRLRNAISWFITPDSPLARSILNNLRSLTGLDWSEQIKGFKRTGSAIHRFSSSRVSNGGFSASSPWALSWVISTTDTLSQLNDNNYDFMFQSMLIWAQIQTIMECDGVLESGIHHLHISCEACIRPIEEITLETPYEYTFKDVSTIIKRWIPGGLKNSITDIPMVQVNTGDWSLVSDEDKSSFIGIGVGFVFSDMCLSDNWHMNDTSLYPISLRNRLHPSSFFRGLTIGILRGASISLINRRNLLKGIRSDQMLWGTANYVIEVLSEQEQFLTMMNLSYLYQELIRYPHKIPCSYPPSLSDCGIIFRGYMRQLLLNISRTNLSNNDSITWIFSDLQSPKIMYPFILSVTACRIIMRGCLTKQTKDRIRDLQGRYITIINSESDAGGLILSYLEESEVYMCSSEIRHAAKDINLRRELMVRPPLVWGKELCTSISRSPIFYETNSKNTDPAPRCQNPLISSMRLVQLSTGAHYKIRSILQNYPIKYQDFLCGGDGSGGMTSALLRWNPFSKGIFNSLLELEDHGMKGARPPPPSAVLELGDDGERCVNLYTAWEEPSDLKEESTWQNFIKLKNEYKLTIDLIVLDMEVRSLEMSRSIEENVIKYIPQLMKKGVLIYKTYVDRIRQPGSPIVDTSSVLFYLTSLVTTEVTSSQSSEIYLIGHFDQSQCQSKKEPVGYYRTIDELKKISPVFQPLSVEFQRALRLKNKNFEMGVPKQLIISPQEELIGLFVSLGCQNGYAMHLLKNLSSYQDYSSTTFIFSLLSLTLNSLFNFTDSKFDALSLPSDKSCKRAGIMWAGFLNWVSLCREDIKYHQSSQGLLHGGMFISKRKKPSSSALICLGSGRPIKTVGQTKYFYLDDSIGEIGSITRALIRGFGFKGEKIRQDLYNMIISDYNKGLIWKKLETKIQFPQQSYL</sequence>
<keyword evidence="26" id="KW-1185">Reference proteome</keyword>
<evidence type="ECO:0000256" key="12">
    <source>
        <dbReference type="ARBA" id="ARBA00022844"/>
    </source>
</evidence>
<dbReference type="GO" id="GO:0030430">
    <property type="term" value="C:host cell cytoplasm"/>
    <property type="evidence" value="ECO:0007669"/>
    <property type="project" value="UniProtKB-SubCell"/>
</dbReference>
<organism evidence="25 26">
    <name type="scientific">Aruac virus</name>
    <dbReference type="NCBI Taxonomy" id="1272961"/>
    <lineage>
        <taxon>Viruses</taxon>
        <taxon>Riboviria</taxon>
        <taxon>Orthornavirae</taxon>
        <taxon>Negarnaviricota</taxon>
        <taxon>Haploviricotina</taxon>
        <taxon>Monjiviricetes</taxon>
        <taxon>Mononegavirales</taxon>
        <taxon>Rhabdoviridae</taxon>
        <taxon>Alpharhabdovirinae</taxon>
        <taxon>Arurhavirus</taxon>
        <taxon>Arurhavirus aruac</taxon>
    </lineage>
</organism>
<dbReference type="InterPro" id="IPR048397">
    <property type="entry name" value="Methyltrans_Mon_CD"/>
</dbReference>
<comment type="catalytic activity">
    <reaction evidence="19 22">
        <text>a 5'-end (5'-triphosphoguanosine)-adenylyl-adenylyl-cytidylyl-adenosine in mRNA + S-adenosyl-L-methionine = a 5'-end (5'-triphosphoguanosine)-(2'-O-methyladenylyl)-adenylyl-cytidylyl-adenosine in mRNA + S-adenosyl-L-homocysteine + H(+)</text>
        <dbReference type="Rhea" id="RHEA:65380"/>
        <dbReference type="Rhea" id="RHEA-COMP:16797"/>
        <dbReference type="Rhea" id="RHEA-COMP:16801"/>
        <dbReference type="ChEBI" id="CHEBI:15378"/>
        <dbReference type="ChEBI" id="CHEBI:57856"/>
        <dbReference type="ChEBI" id="CHEBI:59789"/>
        <dbReference type="ChEBI" id="CHEBI:156482"/>
        <dbReference type="ChEBI" id="CHEBI:156484"/>
    </reaction>
</comment>
<dbReference type="Pfam" id="PF00946">
    <property type="entry name" value="Mononeg_RNA_pol"/>
    <property type="match status" value="1"/>
</dbReference>
<comment type="function">
    <text evidence="22">RNA-directed RNA polymerase that catalyzes the transcription of viral mRNAs, their capping and polyadenylation. The template is composed of the viral RNA tightly encapsidated by the nucleoprotein (N). The viral polymerase binds to the genomic RNA at the 3' leader promoter, and transcribes subsequently all viral mRNAs with a decreasing efficiency. The first gene is the most transcribed, and the last the least transcribed. The viral phosphoprotein acts as a processivity factor. Capping is concomitant with initiation of mRNA transcription. Indeed, a GDP polyribonucleotidyl transferase (PRNTase) adds the cap structure when the nascent RNA chain length has reached few nucleotides. Ribose 2'-O methylation of viral mRNA cap precedes and facilitates subsequent guanine-N-7 methylation, both activities being carried by the viral polymerase. Polyadenylation of mRNAs occur by a stuttering mechanism at a slipery stop site present at the end viral genes. After finishing transcription of a mRNA, the polymerase can resume transcription of the downstream gene.</text>
</comment>
<dbReference type="EC" id="3.6.1.-" evidence="22"/>
<dbReference type="PROSITE" id="PS50526">
    <property type="entry name" value="RDRP_SSRNA_NEG_NONSEG"/>
    <property type="match status" value="1"/>
</dbReference>
<comment type="catalytic activity">
    <reaction evidence="20">
        <text>a 5'-end (5'-triphosphoguanosine)-adenylyl-adenylyl-cytidylyl-adenosine in mRNA + 2 S-adenosyl-L-methionine = a 5'-end (N(7)-methyl 5'-triphosphoguanosine)-(2'-O-methyladenylyl)-adenylyl-cytidylyl-adenosine in mRNA + 2 S-adenosyl-L-homocysteine + H(+)</text>
        <dbReference type="Rhea" id="RHEA:65376"/>
        <dbReference type="Rhea" id="RHEA-COMP:16797"/>
        <dbReference type="Rhea" id="RHEA-COMP:16798"/>
        <dbReference type="ChEBI" id="CHEBI:15378"/>
        <dbReference type="ChEBI" id="CHEBI:57856"/>
        <dbReference type="ChEBI" id="CHEBI:59789"/>
        <dbReference type="ChEBI" id="CHEBI:156483"/>
        <dbReference type="ChEBI" id="CHEBI:156484"/>
        <dbReference type="EC" id="2.1.1.375"/>
    </reaction>
</comment>
<keyword evidence="5 22" id="KW-0507">mRNA processing</keyword>
<evidence type="ECO:0000256" key="19">
    <source>
        <dbReference type="ARBA" id="ARBA00047332"/>
    </source>
</evidence>
<dbReference type="PIRSF" id="PIRSF000830">
    <property type="entry name" value="RNA_pol_ParamyxoV"/>
    <property type="match status" value="1"/>
</dbReference>
<keyword evidence="7 22" id="KW-0949">S-adenosyl-L-methionine</keyword>
<comment type="catalytic activity">
    <reaction evidence="18 22">
        <text>a 5'-end (5'-triphosphoguanosine)-(2'-O-methyladenylyl)-adenylyl-cytidylyl-adenosine in mRNA + S-adenosyl-L-methionine = a 5'-end (N(7)-methyl 5'-triphosphoguanosine)-(2'-O-methyladenylyl)-adenylyl-cytidylyl-adenosine in mRNA + S-adenosyl-L-homocysteine</text>
        <dbReference type="Rhea" id="RHEA:65440"/>
        <dbReference type="Rhea" id="RHEA-COMP:16798"/>
        <dbReference type="Rhea" id="RHEA-COMP:16801"/>
        <dbReference type="ChEBI" id="CHEBI:57856"/>
        <dbReference type="ChEBI" id="CHEBI:59789"/>
        <dbReference type="ChEBI" id="CHEBI:156482"/>
        <dbReference type="ChEBI" id="CHEBI:156483"/>
    </reaction>
</comment>
<dbReference type="GO" id="GO:0005524">
    <property type="term" value="F:ATP binding"/>
    <property type="evidence" value="ECO:0007669"/>
    <property type="project" value="UniProtKB-KW"/>
</dbReference>
<feature type="domain" description="RdRp catalytic" evidence="23">
    <location>
        <begin position="605"/>
        <end position="791"/>
    </location>
</feature>
<dbReference type="Pfam" id="PF14318">
    <property type="entry name" value="Mononeg_mRNAcap"/>
    <property type="match status" value="1"/>
</dbReference>
<evidence type="ECO:0000256" key="15">
    <source>
        <dbReference type="ARBA" id="ARBA00023200"/>
    </source>
</evidence>
<dbReference type="PROSITE" id="PS51590">
    <property type="entry name" value="SAM_MT_MNV_L"/>
    <property type="match status" value="1"/>
</dbReference>
<accession>A0A0D3R1H6</accession>
<keyword evidence="14 22" id="KW-0506">mRNA capping</keyword>
<dbReference type="GO" id="GO:0044423">
    <property type="term" value="C:virion component"/>
    <property type="evidence" value="ECO:0007669"/>
    <property type="project" value="UniProtKB-KW"/>
</dbReference>
<dbReference type="EC" id="2.1.1.-" evidence="22"/>
<evidence type="ECO:0000256" key="22">
    <source>
        <dbReference type="PIRNR" id="PIRNR000830"/>
    </source>
</evidence>
<dbReference type="InterPro" id="IPR039530">
    <property type="entry name" value="L_methyltransferase_rhabdo"/>
</dbReference>
<dbReference type="GeneID" id="80533756"/>
<evidence type="ECO:0000256" key="5">
    <source>
        <dbReference type="ARBA" id="ARBA00022664"/>
    </source>
</evidence>
<dbReference type="Proteomes" id="UP000115720">
    <property type="component" value="Segment"/>
</dbReference>
<keyword evidence="11 22" id="KW-0067">ATP-binding</keyword>
<keyword evidence="12 22" id="KW-0946">Virion</keyword>
<reference evidence="25 26" key="1">
    <citation type="journal article" date="2015" name="PLoS Pathog.">
        <title>Evolution of genome size and complexity in the rhabdoviridae.</title>
        <authorList>
            <person name="Walker P.J."/>
            <person name="Firth C."/>
            <person name="Widen S.G."/>
            <person name="Blasdell K.R."/>
            <person name="Guzman H."/>
            <person name="Wood T.G."/>
            <person name="Paradkar P.N."/>
            <person name="Holmes E.C."/>
            <person name="Tesh R.B."/>
            <person name="Vasilakis N."/>
        </authorList>
    </citation>
    <scope>NUCLEOTIDE SEQUENCE [LARGE SCALE GENOMIC DNA]</scope>
    <source>
        <strain evidence="25">TRVL9223</strain>
    </source>
</reference>
<comment type="function">
    <text evidence="1 22">RNA-directed RNA polymerase that catalyzes the replication of viral genomic RNA. The template is composed of the viral RNA tightly encapsidated by the nucleoprotein (N). The replicase mode is dependent on intracellular N protein concentration. In this mode, the polymerase replicates the whole viral genome without recognizing transcriptional signals, and the replicated genome is not caped or polyadenylated.</text>
</comment>
<comment type="catalytic activity">
    <reaction evidence="22">
        <text>RNA(n) + a ribonucleoside 5'-triphosphate = RNA(n+1) + diphosphate</text>
        <dbReference type="Rhea" id="RHEA:21248"/>
        <dbReference type="Rhea" id="RHEA-COMP:14527"/>
        <dbReference type="Rhea" id="RHEA-COMP:17342"/>
        <dbReference type="ChEBI" id="CHEBI:33019"/>
        <dbReference type="ChEBI" id="CHEBI:61557"/>
        <dbReference type="ChEBI" id="CHEBI:140395"/>
        <dbReference type="EC" id="2.7.7.48"/>
    </reaction>
</comment>
<dbReference type="EMBL" id="KM204987">
    <property type="protein sequence ID" value="AJR28310.1"/>
    <property type="molecule type" value="Viral_cRNA"/>
</dbReference>
<evidence type="ECO:0000256" key="6">
    <source>
        <dbReference type="ARBA" id="ARBA00022679"/>
    </source>
</evidence>
<dbReference type="InterPro" id="IPR014023">
    <property type="entry name" value="Mononeg_RNA_pol_cat"/>
</dbReference>
<keyword evidence="8 22" id="KW-0548">Nucleotidyltransferase</keyword>
<evidence type="ECO:0000256" key="16">
    <source>
        <dbReference type="ARBA" id="ARBA00023268"/>
    </source>
</evidence>
<dbReference type="KEGG" id="vg:80533756"/>
<comment type="subcellular location">
    <subcellularLocation>
        <location evidence="22">Virion</location>
    </subcellularLocation>
    <subcellularLocation>
        <location evidence="22">Host cytoplasm</location>
    </subcellularLocation>
</comment>
<protein>
    <recommendedName>
        <fullName evidence="22">RNA-directed RNA polymerase L</fullName>
        <shortName evidence="22">Protein L</shortName>
    </recommendedName>
    <alternativeName>
        <fullName evidence="22">Large structural protein</fullName>
    </alternativeName>
    <alternativeName>
        <fullName evidence="22">Replicase</fullName>
    </alternativeName>
    <alternativeName>
        <fullName evidence="22">Transcriptase</fullName>
    </alternativeName>
    <domain>
        <recommendedName>
            <fullName evidence="22">RNA-directed RNA polymerase</fullName>
            <ecNumber evidence="22">2.7.7.48</ecNumber>
        </recommendedName>
    </domain>
    <domain>
        <recommendedName>
            <fullName evidence="22">GTP phosphohydrolase</fullName>
            <ecNumber evidence="22">3.6.1.-</ecNumber>
        </recommendedName>
    </domain>
    <domain>
        <recommendedName>
            <fullName evidence="22">GDP polyribonucleotidyltransferase</fullName>
            <ecNumber evidence="22">2.7.7.88</ecNumber>
        </recommendedName>
        <alternativeName>
            <fullName evidence="22">PRNTase</fullName>
        </alternativeName>
    </domain>
    <domain>
        <recommendedName>
            <fullName evidence="22">mRNA (nucleoside-2'-O-)-methyltransferase</fullName>
            <shortName evidence="22">N1-2'-O-MTase</shortName>
            <ecNumber evidence="22">2.1.1.-</ecNumber>
        </recommendedName>
    </domain>
    <domain>
        <recommendedName>
            <fullName evidence="22">mRNA (guanine-N(7)-)-methyltransferase</fullName>
            <shortName evidence="22">G-N7-MTase</shortName>
        </recommendedName>
    </domain>
</protein>
<evidence type="ECO:0000256" key="20">
    <source>
        <dbReference type="ARBA" id="ARBA00047370"/>
    </source>
</evidence>
<evidence type="ECO:0000256" key="13">
    <source>
        <dbReference type="ARBA" id="ARBA00022953"/>
    </source>
</evidence>
<evidence type="ECO:0000313" key="25">
    <source>
        <dbReference type="EMBL" id="AJR28310.1"/>
    </source>
</evidence>
<dbReference type="RefSeq" id="YP_010796310.1">
    <property type="nucleotide sequence ID" value="NC_075981.1"/>
</dbReference>
<keyword evidence="15 22" id="KW-1035">Host cytoplasm</keyword>
<dbReference type="GO" id="GO:0003968">
    <property type="term" value="F:RNA-directed RNA polymerase activity"/>
    <property type="evidence" value="ECO:0007669"/>
    <property type="project" value="UniProtKB-KW"/>
</dbReference>
<dbReference type="Pfam" id="PF14314">
    <property type="entry name" value="Methyltrans_Mon_2nd"/>
    <property type="match status" value="1"/>
</dbReference>
<evidence type="ECO:0000256" key="14">
    <source>
        <dbReference type="ARBA" id="ARBA00023042"/>
    </source>
</evidence>
<comment type="similarity">
    <text evidence="2 22">Belongs to the paramyxovirus L protein family.</text>
</comment>
<proteinExistence type="inferred from homology"/>
<evidence type="ECO:0000256" key="7">
    <source>
        <dbReference type="ARBA" id="ARBA00022691"/>
    </source>
</evidence>
<name>A0A0D3R1H6_9RHAB</name>
<dbReference type="InterPro" id="IPR025786">
    <property type="entry name" value="Mononega_L_MeTrfase"/>
</dbReference>
<dbReference type="InterPro" id="IPR016269">
    <property type="entry name" value="RNA-dir_pol_paramyxovirus"/>
</dbReference>